<evidence type="ECO:0000313" key="4">
    <source>
        <dbReference type="Proteomes" id="UP001054902"/>
    </source>
</evidence>
<feature type="compositionally biased region" description="Low complexity" evidence="1">
    <location>
        <begin position="590"/>
        <end position="603"/>
    </location>
</feature>
<feature type="region of interest" description="Disordered" evidence="1">
    <location>
        <begin position="590"/>
        <end position="614"/>
    </location>
</feature>
<accession>A0AAD3HCK8</accession>
<comment type="caution">
    <text evidence="3">The sequence shown here is derived from an EMBL/GenBank/DDBJ whole genome shotgun (WGS) entry which is preliminary data.</text>
</comment>
<dbReference type="EMBL" id="BLLK01000061">
    <property type="protein sequence ID" value="GFH58158.1"/>
    <property type="molecule type" value="Genomic_DNA"/>
</dbReference>
<gene>
    <name evidence="3" type="ORF">CTEN210_14634</name>
</gene>
<organism evidence="3 4">
    <name type="scientific">Chaetoceros tenuissimus</name>
    <dbReference type="NCBI Taxonomy" id="426638"/>
    <lineage>
        <taxon>Eukaryota</taxon>
        <taxon>Sar</taxon>
        <taxon>Stramenopiles</taxon>
        <taxon>Ochrophyta</taxon>
        <taxon>Bacillariophyta</taxon>
        <taxon>Coscinodiscophyceae</taxon>
        <taxon>Chaetocerotophycidae</taxon>
        <taxon>Chaetocerotales</taxon>
        <taxon>Chaetocerotaceae</taxon>
        <taxon>Chaetoceros</taxon>
    </lineage>
</organism>
<keyword evidence="2" id="KW-0732">Signal</keyword>
<feature type="signal peptide" evidence="2">
    <location>
        <begin position="1"/>
        <end position="27"/>
    </location>
</feature>
<reference evidence="3 4" key="1">
    <citation type="journal article" date="2021" name="Sci. Rep.">
        <title>The genome of the diatom Chaetoceros tenuissimus carries an ancient integrated fragment of an extant virus.</title>
        <authorList>
            <person name="Hongo Y."/>
            <person name="Kimura K."/>
            <person name="Takaki Y."/>
            <person name="Yoshida Y."/>
            <person name="Baba S."/>
            <person name="Kobayashi G."/>
            <person name="Nagasaki K."/>
            <person name="Hano T."/>
            <person name="Tomaru Y."/>
        </authorList>
    </citation>
    <scope>NUCLEOTIDE SEQUENCE [LARGE SCALE GENOMIC DNA]</scope>
    <source>
        <strain evidence="3 4">NIES-3715</strain>
    </source>
</reference>
<keyword evidence="4" id="KW-1185">Reference proteome</keyword>
<feature type="chain" id="PRO_5041970447" description="Peptidase M11 gametolysin domain-containing protein" evidence="2">
    <location>
        <begin position="28"/>
        <end position="733"/>
    </location>
</feature>
<protein>
    <recommendedName>
        <fullName evidence="5">Peptidase M11 gametolysin domain-containing protein</fullName>
    </recommendedName>
</protein>
<proteinExistence type="predicted"/>
<dbReference type="AlphaFoldDB" id="A0AAD3HCK8"/>
<evidence type="ECO:0000256" key="2">
    <source>
        <dbReference type="SAM" id="SignalP"/>
    </source>
</evidence>
<evidence type="ECO:0000256" key="1">
    <source>
        <dbReference type="SAM" id="MobiDB-lite"/>
    </source>
</evidence>
<dbReference type="Proteomes" id="UP001054902">
    <property type="component" value="Unassembled WGS sequence"/>
</dbReference>
<evidence type="ECO:0008006" key="5">
    <source>
        <dbReference type="Google" id="ProtNLM"/>
    </source>
</evidence>
<sequence>MSTRLQHVHVFQTWLLIISSFINCCKCHNNIFARNQHLTIRCKIQEIAYLSEQRHGSKRPNSIYCVEEKENRYIAVDGDIDGFFERKEKEYKRNQTIFLHIPSTLLQDEDRIHLDREESSIIEIEEMFELSSRYGNRIGTWKVLVLRVGDINGDFPSKSAAEIASDIFFDAVNMSSLAKNCSGNKLNFIPATGDAVNQGVIDITLPQTINSYWVLGDNSFGVAKAAVEMIPTDGSVDSDYTYTMVVEPQSANFHGAGAAAARPGTMSWFKNLHASDPLYSWHEISHNLGNGHSGMIVNGVFDDEMDPTCIMGGADVYNDVSSGQDDFGRICFNAAKTYYNDWFNDYTYDVAPSNNSFQGDLVGTNDAVNKQIQSEQNVVLRLKETGETSLFMMYQRVEGVTIDIDPTYSMDFGNHVVIVEQEGDGYESIVKASIAEGEIYTQIWNGERLIVKVCSIQTGSPDFAKVAAYVRGRTSESCPNEECVDDDSYQFILENGNTQDCEWFTKSPTNTERRIEKYCFNGTSASNIGYKCIKSCGLCEASASAPTAAPISQPSILNPSPIVSSSQPSSTPTLTPSLYPTLSLHPTIVTSTPSPTASSLSPTRIENPEVPTAPKTKQCINTNLAFRIGPKYYKCRYLRTDTKQKCKEYRSFQRNCPRSCKRCRLWKCKDSNSSFRLKNGAVKTCEWAASNPSRNCAIRGVKKTCRKTCNYCDIGEQDQNGYDTSSNPFLTNS</sequence>
<evidence type="ECO:0000313" key="3">
    <source>
        <dbReference type="EMBL" id="GFH58158.1"/>
    </source>
</evidence>
<name>A0AAD3HCK8_9STRA</name>